<dbReference type="RefSeq" id="WP_315624856.1">
    <property type="nucleotide sequence ID" value="NZ_JAUHMF010000001.1"/>
</dbReference>
<gene>
    <name evidence="1" type="ORF">QYE77_08015</name>
</gene>
<organism evidence="1 2">
    <name type="scientific">Thermanaerothrix solaris</name>
    <dbReference type="NCBI Taxonomy" id="3058434"/>
    <lineage>
        <taxon>Bacteria</taxon>
        <taxon>Bacillati</taxon>
        <taxon>Chloroflexota</taxon>
        <taxon>Anaerolineae</taxon>
        <taxon>Anaerolineales</taxon>
        <taxon>Anaerolineaceae</taxon>
        <taxon>Thermanaerothrix</taxon>
    </lineage>
</organism>
<name>A0ABU3NMZ6_9CHLR</name>
<dbReference type="EMBL" id="JAUHMF010000001">
    <property type="protein sequence ID" value="MDT8898211.1"/>
    <property type="molecule type" value="Genomic_DNA"/>
</dbReference>
<dbReference type="Gene3D" id="2.60.40.10">
    <property type="entry name" value="Immunoglobulins"/>
    <property type="match status" value="1"/>
</dbReference>
<proteinExistence type="predicted"/>
<protein>
    <submittedName>
        <fullName evidence="1">Uncharacterized protein</fullName>
    </submittedName>
</protein>
<accession>A0ABU3NMZ6</accession>
<dbReference type="Proteomes" id="UP001254165">
    <property type="component" value="Unassembled WGS sequence"/>
</dbReference>
<sequence length="209" mass="23897">MKEPPLSKASALPSARRPIRAVTYPSRAVFAPPPAPSPLAGGEPRTLPLKGEWYAHWRRFLNRRLTQREREHEKDECGHDRRKVIMPRPYLDATSNFAPQISALRVGEIGTITFTVWNDGNYPAWTCYVEIYEGPGGYTHPLSDYELRGRAIITLHPGEKREVTLPWVRQRKSGRVVGIVYDPLLDPRGFTVVGQYDRHITSVHYQNLE</sequence>
<reference evidence="1 2" key="1">
    <citation type="submission" date="2023-07" db="EMBL/GenBank/DDBJ databases">
        <title>Novel species of Thermanaerothrix with wide hydrolytic capabilities.</title>
        <authorList>
            <person name="Zayulina K.S."/>
            <person name="Podosokorskaya O.A."/>
            <person name="Elcheninov A.G."/>
        </authorList>
    </citation>
    <scope>NUCLEOTIDE SEQUENCE [LARGE SCALE GENOMIC DNA]</scope>
    <source>
        <strain evidence="1 2">4228-RoL</strain>
    </source>
</reference>
<dbReference type="InterPro" id="IPR013783">
    <property type="entry name" value="Ig-like_fold"/>
</dbReference>
<comment type="caution">
    <text evidence="1">The sequence shown here is derived from an EMBL/GenBank/DDBJ whole genome shotgun (WGS) entry which is preliminary data.</text>
</comment>
<keyword evidence="2" id="KW-1185">Reference proteome</keyword>
<evidence type="ECO:0000313" key="2">
    <source>
        <dbReference type="Proteomes" id="UP001254165"/>
    </source>
</evidence>
<evidence type="ECO:0000313" key="1">
    <source>
        <dbReference type="EMBL" id="MDT8898211.1"/>
    </source>
</evidence>